<feature type="domain" description="HTH deoR-type" evidence="4">
    <location>
        <begin position="3"/>
        <end position="58"/>
    </location>
</feature>
<dbReference type="SMART" id="SM00420">
    <property type="entry name" value="HTH_DEOR"/>
    <property type="match status" value="1"/>
</dbReference>
<dbReference type="Gene3D" id="3.40.50.1360">
    <property type="match status" value="1"/>
</dbReference>
<accession>A0A841R668</accession>
<dbReference type="PRINTS" id="PR00033">
    <property type="entry name" value="HTHASNC"/>
</dbReference>
<dbReference type="InterPro" id="IPR001034">
    <property type="entry name" value="DeoR_HTH"/>
</dbReference>
<dbReference type="PRINTS" id="PR00037">
    <property type="entry name" value="HTHLACR"/>
</dbReference>
<dbReference type="InterPro" id="IPR037171">
    <property type="entry name" value="NagB/RpiA_transferase-like"/>
</dbReference>
<gene>
    <name evidence="5" type="ORF">HNR50_000966</name>
</gene>
<dbReference type="Pfam" id="PF08220">
    <property type="entry name" value="HTH_DeoR"/>
    <property type="match status" value="1"/>
</dbReference>
<keyword evidence="6" id="KW-1185">Reference proteome</keyword>
<dbReference type="SMART" id="SM01134">
    <property type="entry name" value="DeoRC"/>
    <property type="match status" value="1"/>
</dbReference>
<dbReference type="PANTHER" id="PTHR30363">
    <property type="entry name" value="HTH-TYPE TRANSCRIPTIONAL REGULATOR SRLR-RELATED"/>
    <property type="match status" value="1"/>
</dbReference>
<keyword evidence="3" id="KW-0804">Transcription</keyword>
<dbReference type="Pfam" id="PF00455">
    <property type="entry name" value="DeoRC"/>
    <property type="match status" value="1"/>
</dbReference>
<dbReference type="InterPro" id="IPR050313">
    <property type="entry name" value="Carb_Metab_HTH_regulators"/>
</dbReference>
<evidence type="ECO:0000256" key="2">
    <source>
        <dbReference type="ARBA" id="ARBA00023125"/>
    </source>
</evidence>
<evidence type="ECO:0000259" key="4">
    <source>
        <dbReference type="PROSITE" id="PS51000"/>
    </source>
</evidence>
<dbReference type="EMBL" id="JACHGJ010000001">
    <property type="protein sequence ID" value="MBB6479333.1"/>
    <property type="molecule type" value="Genomic_DNA"/>
</dbReference>
<dbReference type="InterPro" id="IPR018356">
    <property type="entry name" value="Tscrpt_reg_HTH_DeoR_CS"/>
</dbReference>
<reference evidence="5 6" key="1">
    <citation type="submission" date="2020-08" db="EMBL/GenBank/DDBJ databases">
        <title>Genomic Encyclopedia of Type Strains, Phase IV (KMG-IV): sequencing the most valuable type-strain genomes for metagenomic binning, comparative biology and taxonomic classification.</title>
        <authorList>
            <person name="Goeker M."/>
        </authorList>
    </citation>
    <scope>NUCLEOTIDE SEQUENCE [LARGE SCALE GENOMIC DNA]</scope>
    <source>
        <strain evidence="5 6">DSM 2461</strain>
    </source>
</reference>
<dbReference type="InterPro" id="IPR036388">
    <property type="entry name" value="WH-like_DNA-bd_sf"/>
</dbReference>
<evidence type="ECO:0000256" key="3">
    <source>
        <dbReference type="ARBA" id="ARBA00023163"/>
    </source>
</evidence>
<dbReference type="GO" id="GO:0003700">
    <property type="term" value="F:DNA-binding transcription factor activity"/>
    <property type="evidence" value="ECO:0007669"/>
    <property type="project" value="InterPro"/>
</dbReference>
<dbReference type="PROSITE" id="PS00894">
    <property type="entry name" value="HTH_DEOR_1"/>
    <property type="match status" value="1"/>
</dbReference>
<evidence type="ECO:0000313" key="6">
    <source>
        <dbReference type="Proteomes" id="UP000587760"/>
    </source>
</evidence>
<proteinExistence type="predicted"/>
<dbReference type="InterPro" id="IPR014036">
    <property type="entry name" value="DeoR-like_C"/>
</dbReference>
<keyword evidence="2" id="KW-0238">DNA-binding</keyword>
<dbReference type="PANTHER" id="PTHR30363:SF44">
    <property type="entry name" value="AGA OPERON TRANSCRIPTIONAL REPRESSOR-RELATED"/>
    <property type="match status" value="1"/>
</dbReference>
<comment type="caution">
    <text evidence="5">The sequence shown here is derived from an EMBL/GenBank/DDBJ whole genome shotgun (WGS) entry which is preliminary data.</text>
</comment>
<dbReference type="InterPro" id="IPR036390">
    <property type="entry name" value="WH_DNA-bd_sf"/>
</dbReference>
<sequence length="250" mass="27621">MAHNPRLDTILNLIHTYRQISVTELTERLGVSQVTIRKDLTRLEEQGLIIRSHGGASLAQTVAPLPTVNSRRETFYEEKNRITARAVELIRDEDSVCIDAGATTQLLAEKIVNMPLRVISNSLDILNLLASSRDVTLTAIGGNFRVNAASFIGPIAEDAVNQLQFDIAFIGATGMTSEGDFLTQNAIEGRLKRAMLKAARRKVILADSSKFEARAFSIFARPELVDILITDKGFTHVEKFRDMGIEVITV</sequence>
<dbReference type="Gene3D" id="1.10.10.10">
    <property type="entry name" value="Winged helix-like DNA-binding domain superfamily/Winged helix DNA-binding domain"/>
    <property type="match status" value="1"/>
</dbReference>
<organism evidence="5 6">
    <name type="scientific">Spirochaeta isovalerica</name>
    <dbReference type="NCBI Taxonomy" id="150"/>
    <lineage>
        <taxon>Bacteria</taxon>
        <taxon>Pseudomonadati</taxon>
        <taxon>Spirochaetota</taxon>
        <taxon>Spirochaetia</taxon>
        <taxon>Spirochaetales</taxon>
        <taxon>Spirochaetaceae</taxon>
        <taxon>Spirochaeta</taxon>
    </lineage>
</organism>
<name>A0A841R668_9SPIO</name>
<dbReference type="RefSeq" id="WP_184744413.1">
    <property type="nucleotide sequence ID" value="NZ_JACHGJ010000001.1"/>
</dbReference>
<dbReference type="PROSITE" id="PS51000">
    <property type="entry name" value="HTH_DEOR_2"/>
    <property type="match status" value="1"/>
</dbReference>
<dbReference type="SUPFAM" id="SSF46785">
    <property type="entry name" value="Winged helix' DNA-binding domain"/>
    <property type="match status" value="1"/>
</dbReference>
<protein>
    <submittedName>
        <fullName evidence="5">DeoR family transcriptional regulator of aga operon</fullName>
    </submittedName>
</protein>
<dbReference type="GO" id="GO:0043565">
    <property type="term" value="F:sequence-specific DNA binding"/>
    <property type="evidence" value="ECO:0007669"/>
    <property type="project" value="InterPro"/>
</dbReference>
<evidence type="ECO:0000313" key="5">
    <source>
        <dbReference type="EMBL" id="MBB6479333.1"/>
    </source>
</evidence>
<dbReference type="AlphaFoldDB" id="A0A841R668"/>
<dbReference type="Proteomes" id="UP000587760">
    <property type="component" value="Unassembled WGS sequence"/>
</dbReference>
<dbReference type="SUPFAM" id="SSF100950">
    <property type="entry name" value="NagB/RpiA/CoA transferase-like"/>
    <property type="match status" value="1"/>
</dbReference>
<dbReference type="InterPro" id="IPR000485">
    <property type="entry name" value="AsnC-type_HTH_dom"/>
</dbReference>
<keyword evidence="1" id="KW-0805">Transcription regulation</keyword>
<evidence type="ECO:0000256" key="1">
    <source>
        <dbReference type="ARBA" id="ARBA00023015"/>
    </source>
</evidence>